<protein>
    <submittedName>
        <fullName evidence="2">O-methyltransferase</fullName>
        <ecNumber evidence="2">2.1.1.-</ecNumber>
    </submittedName>
</protein>
<reference evidence="2 3" key="1">
    <citation type="submission" date="2015-06" db="EMBL/GenBank/DDBJ databases">
        <title>Draft genome sequence of an Alphaproteobacteria species associated to the Mediterranean sponge Oscarella lobularis.</title>
        <authorList>
            <person name="Jourda C."/>
            <person name="Santini S."/>
            <person name="Claverie J.-M."/>
        </authorList>
    </citation>
    <scope>NUCLEOTIDE SEQUENCE [LARGE SCALE GENOMIC DNA]</scope>
    <source>
        <strain evidence="2">IGS</strain>
    </source>
</reference>
<evidence type="ECO:0000313" key="3">
    <source>
        <dbReference type="Proteomes" id="UP000037178"/>
    </source>
</evidence>
<dbReference type="GO" id="GO:0008168">
    <property type="term" value="F:methyltransferase activity"/>
    <property type="evidence" value="ECO:0007669"/>
    <property type="project" value="UniProtKB-KW"/>
</dbReference>
<dbReference type="Gene3D" id="3.90.550.10">
    <property type="entry name" value="Spore Coat Polysaccharide Biosynthesis Protein SpsA, Chain A"/>
    <property type="match status" value="1"/>
</dbReference>
<dbReference type="RefSeq" id="WP_049644181.1">
    <property type="nucleotide sequence ID" value="NZ_LFTY01000002.1"/>
</dbReference>
<proteinExistence type="predicted"/>
<dbReference type="CDD" id="cd00761">
    <property type="entry name" value="Glyco_tranf_GTA_type"/>
    <property type="match status" value="1"/>
</dbReference>
<dbReference type="InterPro" id="IPR001173">
    <property type="entry name" value="Glyco_trans_2-like"/>
</dbReference>
<evidence type="ECO:0000259" key="1">
    <source>
        <dbReference type="Pfam" id="PF00535"/>
    </source>
</evidence>
<comment type="caution">
    <text evidence="2">The sequence shown here is derived from an EMBL/GenBank/DDBJ whole genome shotgun (WGS) entry which is preliminary data.</text>
</comment>
<organism evidence="2 3">
    <name type="scientific">Candidatus Rhodobacter oscarellae</name>
    <dbReference type="NCBI Taxonomy" id="1675527"/>
    <lineage>
        <taxon>Bacteria</taxon>
        <taxon>Pseudomonadati</taxon>
        <taxon>Pseudomonadota</taxon>
        <taxon>Alphaproteobacteria</taxon>
        <taxon>Rhodobacterales</taxon>
        <taxon>Rhodobacter group</taxon>
        <taxon>Rhodobacter</taxon>
    </lineage>
</organism>
<dbReference type="PATRIC" id="fig|1675527.3.peg.3734"/>
<dbReference type="EMBL" id="LFTY01000002">
    <property type="protein sequence ID" value="KMW58588.1"/>
    <property type="molecule type" value="Genomic_DNA"/>
</dbReference>
<dbReference type="InterPro" id="IPR029044">
    <property type="entry name" value="Nucleotide-diphossugar_trans"/>
</dbReference>
<dbReference type="STRING" id="1675527.AIOL_003566"/>
<feature type="domain" description="Glycosyltransferase 2-like" evidence="1">
    <location>
        <begin position="3"/>
        <end position="91"/>
    </location>
</feature>
<dbReference type="Proteomes" id="UP000037178">
    <property type="component" value="Unassembled WGS sequence"/>
</dbReference>
<dbReference type="OrthoDB" id="7690777at2"/>
<keyword evidence="2" id="KW-0808">Transferase</keyword>
<keyword evidence="2" id="KW-0489">Methyltransferase</keyword>
<keyword evidence="3" id="KW-1185">Reference proteome</keyword>
<accession>A0A0J9GYL8</accession>
<dbReference type="EC" id="2.1.1.-" evidence="2"/>
<sequence>MLSIVVIFHNMRREAARTLRSLVPPYQQGVDPQSYEVLAIDNGSSAPLDPAEVTALGPQITYHALETDSVSPVDAVNFGVSQAKGRYVAVIVDGARMASPGLIGATLSALPLKTQPFVVGLSWHLGPEVQNDSMLKGYGQTEEDQLLDSIKWPDDGYRLFEISTLAQSSNPGFFGRIPPECSWLAMRHDTFQRIGGFETRFQSPGGGLVNHDFRNRVLAEPDLGGVVLLGEGVFHQFHGGVATNVPRQEHPMAQFMEEYRRIRHAEFAVAPSPAVTYFGTLPEGARRFAGLN</sequence>
<dbReference type="AlphaFoldDB" id="A0A0J9GYL8"/>
<name>A0A0J9GYL8_9RHOB</name>
<dbReference type="Pfam" id="PF00535">
    <property type="entry name" value="Glycos_transf_2"/>
    <property type="match status" value="1"/>
</dbReference>
<gene>
    <name evidence="2" type="ORF">AIOL_003566</name>
</gene>
<evidence type="ECO:0000313" key="2">
    <source>
        <dbReference type="EMBL" id="KMW58588.1"/>
    </source>
</evidence>
<dbReference type="SUPFAM" id="SSF53448">
    <property type="entry name" value="Nucleotide-diphospho-sugar transferases"/>
    <property type="match status" value="1"/>
</dbReference>
<dbReference type="GO" id="GO:0032259">
    <property type="term" value="P:methylation"/>
    <property type="evidence" value="ECO:0007669"/>
    <property type="project" value="UniProtKB-KW"/>
</dbReference>